<sequence length="386" mass="44772">MPRAVYPWREHNQYTLLVDGNRFFPAMLECIEQARHAIAIELYLVEKGACATTLMEALIQAAQRGVAVHCLLDGFGTLRMDDTHRQRLEAAGGHVRRYNPVGLTHGWRNLYRDHRKLLVVDEQIAFVGGSGATNEFWAPGEEICQWHEVMVRITGPLVADWLSLFQRQWQATCSRRAWKPQASRGRVQLPTPPTATQGLGRVAYADARQHRDIVFSLVRALIGARERIWLATPYFLPSWRVRGALRKAAKRGVDVRLILTGRHTDNPPVRFAGQRYYPRLLKAGVRIFEYQPRFSHLKMVQVDDWVSVGSCNFDYWNLRFNLEANLEAIDPTLSRSVSECFLADFQESREITLQDWYRRPWWKRAREWLWGTLDRLVLTILGKRHS</sequence>
<dbReference type="GO" id="GO:0032049">
    <property type="term" value="P:cardiolipin biosynthetic process"/>
    <property type="evidence" value="ECO:0007669"/>
    <property type="project" value="UniProtKB-ARBA"/>
</dbReference>
<name>A0A562QP40_9PSED</name>
<evidence type="ECO:0000313" key="2">
    <source>
        <dbReference type="EMBL" id="TWI58519.1"/>
    </source>
</evidence>
<dbReference type="EMBL" id="VLKY01000001">
    <property type="protein sequence ID" value="TWI58519.1"/>
    <property type="molecule type" value="Genomic_DNA"/>
</dbReference>
<dbReference type="SUPFAM" id="SSF56024">
    <property type="entry name" value="Phospholipase D/nuclease"/>
    <property type="match status" value="2"/>
</dbReference>
<dbReference type="PANTHER" id="PTHR21248">
    <property type="entry name" value="CARDIOLIPIN SYNTHASE"/>
    <property type="match status" value="1"/>
</dbReference>
<dbReference type="Pfam" id="PF13091">
    <property type="entry name" value="PLDc_2"/>
    <property type="match status" value="2"/>
</dbReference>
<dbReference type="GO" id="GO:0016020">
    <property type="term" value="C:membrane"/>
    <property type="evidence" value="ECO:0007669"/>
    <property type="project" value="TreeGrafter"/>
</dbReference>
<gene>
    <name evidence="2" type="ORF">IQ22_00225</name>
</gene>
<comment type="caution">
    <text evidence="2">The sequence shown here is derived from an EMBL/GenBank/DDBJ whole genome shotgun (WGS) entry which is preliminary data.</text>
</comment>
<dbReference type="InterPro" id="IPR025202">
    <property type="entry name" value="PLD-like_dom"/>
</dbReference>
<dbReference type="AlphaFoldDB" id="A0A562QP40"/>
<dbReference type="Proteomes" id="UP000316905">
    <property type="component" value="Unassembled WGS sequence"/>
</dbReference>
<dbReference type="CDD" id="cd09110">
    <property type="entry name" value="PLDc_CLS_1"/>
    <property type="match status" value="1"/>
</dbReference>
<dbReference type="InterPro" id="IPR001736">
    <property type="entry name" value="PLipase_D/transphosphatidylase"/>
</dbReference>
<dbReference type="CDD" id="cd09159">
    <property type="entry name" value="PLDc_ybhO_like_2"/>
    <property type="match status" value="1"/>
</dbReference>
<dbReference type="GO" id="GO:0008808">
    <property type="term" value="F:cardiolipin synthase activity"/>
    <property type="evidence" value="ECO:0007669"/>
    <property type="project" value="TreeGrafter"/>
</dbReference>
<dbReference type="RefSeq" id="WP_145136754.1">
    <property type="nucleotide sequence ID" value="NZ_VLKY01000001.1"/>
</dbReference>
<dbReference type="PANTHER" id="PTHR21248:SF23">
    <property type="entry name" value="CARDIOLIPIN SYNTHASE B"/>
    <property type="match status" value="1"/>
</dbReference>
<evidence type="ECO:0000313" key="3">
    <source>
        <dbReference type="Proteomes" id="UP000316905"/>
    </source>
</evidence>
<organism evidence="2 3">
    <name type="scientific">Pseudomonas duriflava</name>
    <dbReference type="NCBI Taxonomy" id="459528"/>
    <lineage>
        <taxon>Bacteria</taxon>
        <taxon>Pseudomonadati</taxon>
        <taxon>Pseudomonadota</taxon>
        <taxon>Gammaproteobacteria</taxon>
        <taxon>Pseudomonadales</taxon>
        <taxon>Pseudomonadaceae</taxon>
        <taxon>Pseudomonas</taxon>
    </lineage>
</organism>
<dbReference type="Gene3D" id="3.30.870.10">
    <property type="entry name" value="Endonuclease Chain A"/>
    <property type="match status" value="2"/>
</dbReference>
<dbReference type="OrthoDB" id="9762009at2"/>
<proteinExistence type="predicted"/>
<accession>A0A562QP40</accession>
<reference evidence="2 3" key="1">
    <citation type="journal article" date="2015" name="Stand. Genomic Sci.">
        <title>Genomic Encyclopedia of Bacterial and Archaeal Type Strains, Phase III: the genomes of soil and plant-associated and newly described type strains.</title>
        <authorList>
            <person name="Whitman W.B."/>
            <person name="Woyke T."/>
            <person name="Klenk H.P."/>
            <person name="Zhou Y."/>
            <person name="Lilburn T.G."/>
            <person name="Beck B.J."/>
            <person name="De Vos P."/>
            <person name="Vandamme P."/>
            <person name="Eisen J.A."/>
            <person name="Garrity G."/>
            <person name="Hugenholtz P."/>
            <person name="Kyrpides N.C."/>
        </authorList>
    </citation>
    <scope>NUCLEOTIDE SEQUENCE [LARGE SCALE GENOMIC DNA]</scope>
    <source>
        <strain evidence="2 3">CGMCC 1.6858</strain>
    </source>
</reference>
<keyword evidence="3" id="KW-1185">Reference proteome</keyword>
<protein>
    <submittedName>
        <fullName evidence="2">Phosphatidylserine/phosphatidylglycerophosphate/ cardiolipin synthase-like enzyme</fullName>
    </submittedName>
</protein>
<dbReference type="SMART" id="SM00155">
    <property type="entry name" value="PLDc"/>
    <property type="match status" value="2"/>
</dbReference>
<dbReference type="PROSITE" id="PS50035">
    <property type="entry name" value="PLD"/>
    <property type="match status" value="1"/>
</dbReference>
<feature type="domain" description="PLD phosphodiesterase" evidence="1">
    <location>
        <begin position="109"/>
        <end position="136"/>
    </location>
</feature>
<evidence type="ECO:0000259" key="1">
    <source>
        <dbReference type="PROSITE" id="PS50035"/>
    </source>
</evidence>